<dbReference type="Gene3D" id="3.40.50.1820">
    <property type="entry name" value="alpha/beta hydrolase"/>
    <property type="match status" value="1"/>
</dbReference>
<reference evidence="3 4" key="1">
    <citation type="submission" date="2018-11" db="EMBL/GenBank/DDBJ databases">
        <title>Proposal to divide the Flavobacteriaceae and reorganize its genera based on Amino Acid Identity values calculated from whole genome sequences.</title>
        <authorList>
            <person name="Nicholson A.C."/>
            <person name="Gulvik C.A."/>
            <person name="Whitney A.M."/>
            <person name="Humrighouse B.W."/>
            <person name="Bell M."/>
            <person name="Holmes B."/>
            <person name="Steigerwalt A.G."/>
            <person name="Villarma A."/>
            <person name="Sheth M."/>
            <person name="Batra D."/>
            <person name="Pryor J."/>
            <person name="Bernardet J.-F."/>
            <person name="Hugo C."/>
            <person name="Kampfer P."/>
            <person name="Newman J."/>
            <person name="McQuiston J.R."/>
        </authorList>
    </citation>
    <scope>NUCLEOTIDE SEQUENCE [LARGE SCALE GENOMIC DNA]</scope>
    <source>
        <strain evidence="3 4">G0041</strain>
    </source>
</reference>
<dbReference type="PANTHER" id="PTHR48081:SF13">
    <property type="entry name" value="ALPHA_BETA HYDROLASE"/>
    <property type="match status" value="1"/>
</dbReference>
<dbReference type="RefSeq" id="WP_123859253.1">
    <property type="nucleotide sequence ID" value="NZ_CP033923.1"/>
</dbReference>
<keyword evidence="4" id="KW-1185">Reference proteome</keyword>
<dbReference type="InterPro" id="IPR049492">
    <property type="entry name" value="BD-FAE-like_dom"/>
</dbReference>
<keyword evidence="1 3" id="KW-0378">Hydrolase</keyword>
<dbReference type="SUPFAM" id="SSF53474">
    <property type="entry name" value="alpha/beta-Hydrolases"/>
    <property type="match status" value="1"/>
</dbReference>
<gene>
    <name evidence="3" type="ORF">EG343_19085</name>
</gene>
<sequence>MKSFNSISINRFFISLFFIVFLSSTQIVFSQTFSQSPEKVKRAKSTLLPEIATISENIVYKTGKKGDSLALDLYTPKNIPGKLPVLIYVHGGGWIEGSKAVYADNYLETTIAKLMEKQYAVISINYTLLNDSTHFPLPLEDTKDAVRWVRKNAEKYNFDTNNIGLFGASAGAHLSLVAAYTPDDMFKGSPDLSPYSARVNYVVDHYGPVDLNKLFHTKLGIIPVAMIGMVSKKIVNLQQGLVKGISGYDLTKDQDRAIDYLKTISPATYTETGVPTLIVQGNKDKIVPLSQSKKLHRRLKRAKVETSLIIIDNGVHSFSTTDKAALDTMTDQTVDFIVSQKNKTIH</sequence>
<evidence type="ECO:0000313" key="3">
    <source>
        <dbReference type="EMBL" id="AZA92555.1"/>
    </source>
</evidence>
<organism evidence="3 4">
    <name type="scientific">Chryseobacterium nakagawai</name>
    <dbReference type="NCBI Taxonomy" id="1241982"/>
    <lineage>
        <taxon>Bacteria</taxon>
        <taxon>Pseudomonadati</taxon>
        <taxon>Bacteroidota</taxon>
        <taxon>Flavobacteriia</taxon>
        <taxon>Flavobacteriales</taxon>
        <taxon>Weeksellaceae</taxon>
        <taxon>Chryseobacterium group</taxon>
        <taxon>Chryseobacterium</taxon>
    </lineage>
</organism>
<evidence type="ECO:0000256" key="1">
    <source>
        <dbReference type="ARBA" id="ARBA00022801"/>
    </source>
</evidence>
<dbReference type="Pfam" id="PF20434">
    <property type="entry name" value="BD-FAE"/>
    <property type="match status" value="1"/>
</dbReference>
<dbReference type="InterPro" id="IPR029058">
    <property type="entry name" value="AB_hydrolase_fold"/>
</dbReference>
<dbReference type="Proteomes" id="UP000278288">
    <property type="component" value="Chromosome"/>
</dbReference>
<dbReference type="AlphaFoldDB" id="A0AAD1DSJ4"/>
<dbReference type="InterPro" id="IPR050300">
    <property type="entry name" value="GDXG_lipolytic_enzyme"/>
</dbReference>
<dbReference type="GO" id="GO:0016787">
    <property type="term" value="F:hydrolase activity"/>
    <property type="evidence" value="ECO:0007669"/>
    <property type="project" value="UniProtKB-KW"/>
</dbReference>
<evidence type="ECO:0000259" key="2">
    <source>
        <dbReference type="Pfam" id="PF20434"/>
    </source>
</evidence>
<dbReference type="KEGG" id="cnk:EG343_19085"/>
<proteinExistence type="predicted"/>
<dbReference type="PANTHER" id="PTHR48081">
    <property type="entry name" value="AB HYDROLASE SUPERFAMILY PROTEIN C4A8.06C"/>
    <property type="match status" value="1"/>
</dbReference>
<name>A0AAD1DSJ4_CHRNA</name>
<feature type="domain" description="BD-FAE-like" evidence="2">
    <location>
        <begin position="71"/>
        <end position="299"/>
    </location>
</feature>
<evidence type="ECO:0000313" key="4">
    <source>
        <dbReference type="Proteomes" id="UP000278288"/>
    </source>
</evidence>
<dbReference type="EMBL" id="CP033923">
    <property type="protein sequence ID" value="AZA92555.1"/>
    <property type="molecule type" value="Genomic_DNA"/>
</dbReference>
<protein>
    <submittedName>
        <fullName evidence="3">Alpha/beta hydrolase</fullName>
    </submittedName>
</protein>
<accession>A0AAD1DSJ4</accession>